<evidence type="ECO:0000313" key="1">
    <source>
        <dbReference type="EMBL" id="MBO0518120.1"/>
    </source>
</evidence>
<dbReference type="AlphaFoldDB" id="A0A939JN56"/>
<feature type="non-terminal residue" evidence="1">
    <location>
        <position position="105"/>
    </location>
</feature>
<keyword evidence="2" id="KW-1185">Reference proteome</keyword>
<proteinExistence type="predicted"/>
<dbReference type="PANTHER" id="PTHR11117">
    <property type="entry name" value="SUCCINYL-COA LIGASE SUBUNIT ALPHA"/>
    <property type="match status" value="1"/>
</dbReference>
<dbReference type="InterPro" id="IPR016102">
    <property type="entry name" value="Succinyl-CoA_synth-like"/>
</dbReference>
<organism evidence="1 2">
    <name type="scientific">Streptomyces beijiangensis</name>
    <dbReference type="NCBI Taxonomy" id="163361"/>
    <lineage>
        <taxon>Bacteria</taxon>
        <taxon>Bacillati</taxon>
        <taxon>Actinomycetota</taxon>
        <taxon>Actinomycetes</taxon>
        <taxon>Kitasatosporales</taxon>
        <taxon>Streptomycetaceae</taxon>
        <taxon>Streptomyces</taxon>
    </lineage>
</organism>
<dbReference type="Proteomes" id="UP000664167">
    <property type="component" value="Unassembled WGS sequence"/>
</dbReference>
<comment type="caution">
    <text evidence="1">The sequence shown here is derived from an EMBL/GenBank/DDBJ whole genome shotgun (WGS) entry which is preliminary data.</text>
</comment>
<reference evidence="1" key="1">
    <citation type="submission" date="2021-03" db="EMBL/GenBank/DDBJ databases">
        <title>Streptomyces poriferae sp. nov., a novel marine sponge-derived Actinobacteria species with anti-MRSA activity.</title>
        <authorList>
            <person name="Sandoval-Powers M."/>
            <person name="Kralova S."/>
            <person name="Nguyen G.-S."/>
            <person name="Fawwal D."/>
            <person name="Degnes K."/>
            <person name="Klinkenberg G."/>
            <person name="Sletta H."/>
            <person name="Wentzel A."/>
            <person name="Liles M.R."/>
        </authorList>
    </citation>
    <scope>NUCLEOTIDE SEQUENCE</scope>
    <source>
        <strain evidence="1">DSM 41794</strain>
    </source>
</reference>
<protein>
    <submittedName>
        <fullName evidence="1">Transcriptional regulator</fullName>
    </submittedName>
</protein>
<dbReference type="Gene3D" id="3.40.50.720">
    <property type="entry name" value="NAD(P)-binding Rossmann-like Domain"/>
    <property type="match status" value="1"/>
</dbReference>
<dbReference type="GO" id="GO:0006099">
    <property type="term" value="P:tricarboxylic acid cycle"/>
    <property type="evidence" value="ECO:0007669"/>
    <property type="project" value="TreeGrafter"/>
</dbReference>
<gene>
    <name evidence="1" type="ORF">J0695_41345</name>
</gene>
<accession>A0A939JN56</accession>
<sequence>AFIFSDNVSVADEVLLKTEAHARGLLVMGPDCGTAVLDGIPLGFANAVRRGPIGLIGASGTGLQQISTLLHSYGTGVSQIIGVGGRDLSGEVGGTSMLDALDLLA</sequence>
<dbReference type="PANTHER" id="PTHR11117:SF24">
    <property type="entry name" value="PROTEIN FDRA"/>
    <property type="match status" value="1"/>
</dbReference>
<dbReference type="GO" id="GO:0004775">
    <property type="term" value="F:succinate-CoA ligase (ADP-forming) activity"/>
    <property type="evidence" value="ECO:0007669"/>
    <property type="project" value="TreeGrafter"/>
</dbReference>
<name>A0A939JN56_9ACTN</name>
<dbReference type="SUPFAM" id="SSF52210">
    <property type="entry name" value="Succinyl-CoA synthetase domains"/>
    <property type="match status" value="1"/>
</dbReference>
<feature type="non-terminal residue" evidence="1">
    <location>
        <position position="1"/>
    </location>
</feature>
<dbReference type="GO" id="GO:0005829">
    <property type="term" value="C:cytosol"/>
    <property type="evidence" value="ECO:0007669"/>
    <property type="project" value="TreeGrafter"/>
</dbReference>
<dbReference type="GO" id="GO:0004776">
    <property type="term" value="F:succinate-CoA ligase (GDP-forming) activity"/>
    <property type="evidence" value="ECO:0007669"/>
    <property type="project" value="TreeGrafter"/>
</dbReference>
<dbReference type="EMBL" id="JAFLRJ010001243">
    <property type="protein sequence ID" value="MBO0518120.1"/>
    <property type="molecule type" value="Genomic_DNA"/>
</dbReference>
<dbReference type="GO" id="GO:0009361">
    <property type="term" value="C:succinate-CoA ligase complex (ADP-forming)"/>
    <property type="evidence" value="ECO:0007669"/>
    <property type="project" value="TreeGrafter"/>
</dbReference>
<evidence type="ECO:0000313" key="2">
    <source>
        <dbReference type="Proteomes" id="UP000664167"/>
    </source>
</evidence>